<reference evidence="4" key="4">
    <citation type="journal article" date="2015" name="G3 (Bethesda)">
        <title>Genome sequences of three phytopathogenic species of the Magnaporthaceae family of fungi.</title>
        <authorList>
            <person name="Okagaki L.H."/>
            <person name="Nunes C.C."/>
            <person name="Sailsbery J."/>
            <person name="Clay B."/>
            <person name="Brown D."/>
            <person name="John T."/>
            <person name="Oh Y."/>
            <person name="Young N."/>
            <person name="Fitzgerald M."/>
            <person name="Haas B.J."/>
            <person name="Zeng Q."/>
            <person name="Young S."/>
            <person name="Adiconis X."/>
            <person name="Fan L."/>
            <person name="Levin J.Z."/>
            <person name="Mitchell T.K."/>
            <person name="Okubara P.A."/>
            <person name="Farman M.L."/>
            <person name="Kohn L.M."/>
            <person name="Birren B."/>
            <person name="Ma L.-J."/>
            <person name="Dean R.A."/>
        </authorList>
    </citation>
    <scope>NUCLEOTIDE SEQUENCE</scope>
    <source>
        <strain evidence="4">R3-111a-1</strain>
    </source>
</reference>
<feature type="compositionally biased region" description="Basic and acidic residues" evidence="1">
    <location>
        <begin position="622"/>
        <end position="635"/>
    </location>
</feature>
<name>J3PDI7_GAET3</name>
<protein>
    <recommendedName>
        <fullName evidence="2">Heterokaryon incompatibility domain-containing protein</fullName>
    </recommendedName>
</protein>
<dbReference type="HOGENOM" id="CLU_004184_7_4_1"/>
<dbReference type="Pfam" id="PF06985">
    <property type="entry name" value="HET"/>
    <property type="match status" value="1"/>
</dbReference>
<dbReference type="EMBL" id="GL385401">
    <property type="protein sequence ID" value="EJT70537.1"/>
    <property type="molecule type" value="Genomic_DNA"/>
</dbReference>
<dbReference type="RefSeq" id="XP_009227715.1">
    <property type="nucleotide sequence ID" value="XM_009229451.1"/>
</dbReference>
<dbReference type="PANTHER" id="PTHR24148:SF64">
    <property type="entry name" value="HETEROKARYON INCOMPATIBILITY DOMAIN-CONTAINING PROTEIN"/>
    <property type="match status" value="1"/>
</dbReference>
<organism evidence="3">
    <name type="scientific">Gaeumannomyces tritici (strain R3-111a-1)</name>
    <name type="common">Wheat and barley take-all root rot fungus</name>
    <name type="synonym">Gaeumannomyces graminis var. tritici</name>
    <dbReference type="NCBI Taxonomy" id="644352"/>
    <lineage>
        <taxon>Eukaryota</taxon>
        <taxon>Fungi</taxon>
        <taxon>Dikarya</taxon>
        <taxon>Ascomycota</taxon>
        <taxon>Pezizomycotina</taxon>
        <taxon>Sordariomycetes</taxon>
        <taxon>Sordariomycetidae</taxon>
        <taxon>Magnaporthales</taxon>
        <taxon>Magnaporthaceae</taxon>
        <taxon>Gaeumannomyces</taxon>
    </lineage>
</organism>
<reference evidence="3" key="3">
    <citation type="submission" date="2010-09" db="EMBL/GenBank/DDBJ databases">
        <title>Annotation of Gaeumannomyces graminis var. tritici R3-111a-1.</title>
        <authorList>
            <consortium name="The Broad Institute Genome Sequencing Platform"/>
            <person name="Ma L.-J."/>
            <person name="Dead R."/>
            <person name="Young S.K."/>
            <person name="Zeng Q."/>
            <person name="Gargeya S."/>
            <person name="Fitzgerald M."/>
            <person name="Haas B."/>
            <person name="Abouelleil A."/>
            <person name="Alvarado L."/>
            <person name="Arachchi H.M."/>
            <person name="Berlin A."/>
            <person name="Brown A."/>
            <person name="Chapman S.B."/>
            <person name="Chen Z."/>
            <person name="Dunbar C."/>
            <person name="Freedman E."/>
            <person name="Gearin G."/>
            <person name="Gellesch M."/>
            <person name="Goldberg J."/>
            <person name="Griggs A."/>
            <person name="Gujja S."/>
            <person name="Heiman D."/>
            <person name="Howarth C."/>
            <person name="Larson L."/>
            <person name="Lui A."/>
            <person name="MacDonald P.J.P."/>
            <person name="Mehta T."/>
            <person name="Montmayeur A."/>
            <person name="Murphy C."/>
            <person name="Neiman D."/>
            <person name="Pearson M."/>
            <person name="Priest M."/>
            <person name="Roberts A."/>
            <person name="Saif S."/>
            <person name="Shea T."/>
            <person name="Shenoy N."/>
            <person name="Sisk P."/>
            <person name="Stolte C."/>
            <person name="Sykes S."/>
            <person name="Yandava C."/>
            <person name="Wortman J."/>
            <person name="Nusbaum C."/>
            <person name="Birren B."/>
        </authorList>
    </citation>
    <scope>NUCLEOTIDE SEQUENCE</scope>
    <source>
        <strain evidence="3">R3-111a-1</strain>
    </source>
</reference>
<reference evidence="3" key="2">
    <citation type="submission" date="2010-07" db="EMBL/GenBank/DDBJ databases">
        <authorList>
            <consortium name="The Broad Institute Genome Sequencing Platform"/>
            <consortium name="Broad Institute Genome Sequencing Center for Infectious Disease"/>
            <person name="Ma L.-J."/>
            <person name="Dead R."/>
            <person name="Young S."/>
            <person name="Zeng Q."/>
            <person name="Koehrsen M."/>
            <person name="Alvarado L."/>
            <person name="Berlin A."/>
            <person name="Chapman S.B."/>
            <person name="Chen Z."/>
            <person name="Freedman E."/>
            <person name="Gellesch M."/>
            <person name="Goldberg J."/>
            <person name="Griggs A."/>
            <person name="Gujja S."/>
            <person name="Heilman E.R."/>
            <person name="Heiman D."/>
            <person name="Hepburn T."/>
            <person name="Howarth C."/>
            <person name="Jen D."/>
            <person name="Larson L."/>
            <person name="Mehta T."/>
            <person name="Neiman D."/>
            <person name="Pearson M."/>
            <person name="Roberts A."/>
            <person name="Saif S."/>
            <person name="Shea T."/>
            <person name="Shenoy N."/>
            <person name="Sisk P."/>
            <person name="Stolte C."/>
            <person name="Sykes S."/>
            <person name="Walk T."/>
            <person name="White J."/>
            <person name="Yandava C."/>
            <person name="Haas B."/>
            <person name="Nusbaum C."/>
            <person name="Birren B."/>
        </authorList>
    </citation>
    <scope>NUCLEOTIDE SEQUENCE</scope>
    <source>
        <strain evidence="3">R3-111a-1</strain>
    </source>
</reference>
<accession>J3PDI7</accession>
<dbReference type="InterPro" id="IPR010730">
    <property type="entry name" value="HET"/>
</dbReference>
<dbReference type="eggNOG" id="ENOG502SHD2">
    <property type="taxonomic scope" value="Eukaryota"/>
</dbReference>
<evidence type="ECO:0000313" key="4">
    <source>
        <dbReference type="EnsemblFungi" id="EJT70537"/>
    </source>
</evidence>
<reference evidence="4" key="5">
    <citation type="submission" date="2018-04" db="UniProtKB">
        <authorList>
            <consortium name="EnsemblFungi"/>
        </authorList>
    </citation>
    <scope>IDENTIFICATION</scope>
    <source>
        <strain evidence="4">R3-111a-1</strain>
    </source>
</reference>
<dbReference type="EnsemblFungi" id="EJT70537">
    <property type="protein sequence ID" value="EJT70537"/>
    <property type="gene ID" value="GGTG_11560"/>
</dbReference>
<dbReference type="OrthoDB" id="3553147at2759"/>
<dbReference type="InterPro" id="IPR052895">
    <property type="entry name" value="HetReg/Transcr_Mod"/>
</dbReference>
<evidence type="ECO:0000313" key="3">
    <source>
        <dbReference type="EMBL" id="EJT70537.1"/>
    </source>
</evidence>
<reference evidence="5" key="1">
    <citation type="submission" date="2010-07" db="EMBL/GenBank/DDBJ databases">
        <title>The genome sequence of Gaeumannomyces graminis var. tritici strain R3-111a-1.</title>
        <authorList>
            <consortium name="The Broad Institute Genome Sequencing Platform"/>
            <person name="Ma L.-J."/>
            <person name="Dead R."/>
            <person name="Young S."/>
            <person name="Zeng Q."/>
            <person name="Koehrsen M."/>
            <person name="Alvarado L."/>
            <person name="Berlin A."/>
            <person name="Chapman S.B."/>
            <person name="Chen Z."/>
            <person name="Freedman E."/>
            <person name="Gellesch M."/>
            <person name="Goldberg J."/>
            <person name="Griggs A."/>
            <person name="Gujja S."/>
            <person name="Heilman E.R."/>
            <person name="Heiman D."/>
            <person name="Hepburn T."/>
            <person name="Howarth C."/>
            <person name="Jen D."/>
            <person name="Larson L."/>
            <person name="Mehta T."/>
            <person name="Neiman D."/>
            <person name="Pearson M."/>
            <person name="Roberts A."/>
            <person name="Saif S."/>
            <person name="Shea T."/>
            <person name="Shenoy N."/>
            <person name="Sisk P."/>
            <person name="Stolte C."/>
            <person name="Sykes S."/>
            <person name="Walk T."/>
            <person name="White J."/>
            <person name="Yandava C."/>
            <person name="Haas B."/>
            <person name="Nusbaum C."/>
            <person name="Birren B."/>
        </authorList>
    </citation>
    <scope>NUCLEOTIDE SEQUENCE [LARGE SCALE GENOMIC DNA]</scope>
    <source>
        <strain evidence="5">R3-111a-1</strain>
    </source>
</reference>
<sequence>MENTYQYQPLSGSGVRLFALLQGQSDDPLRGEILDIDLSDAYSAENRQPYESLFYVWGTDDSPDPVRIVLALGRAGGSLVVRQNLATALQYLRHEHATRFLWCDIICINQRDVAERQRQVQLMARVYRMARRVVIWLGPETGTSALGMQTLRQTGRHVRADPRTRTWSPVPGSSDPRFTWAALQEGYSPYTEAQLGAVLELVSRAWFRRLWTRREVTLARNAVVVAGAEEMSWPTFLAAVFYMDSLVRLLGRGDARLASALFNVYELGCLAMYENVMEVMHACRSCECTLGVDRVYGLLGLLSSGRLFDLQPDYGKDPKMVYHDAVITLFASSARTDFLELCEEVSAPSWVPDLHMLGLGTGLNTRAVPYCHASGSSAGRLDQLDANTVEVAGVYCGALGKPASLVLNKDAEARLLKDAIVDIVRSRMGENVDLWDLSRLEGLTKGLSGCLWSERTGRNNHSSLAFSMAELAKWVRQAQHGEEDSDLLGRGNTGIIFKHITRVLFHGDSCRWTQDGFLGLGFGGCREGDLLYSILGCRRLIALRREAKSNMYRVVGKFDHPRPDTTTEERSWACWIPDGRLLIFTDWPHSTVHGSNMPTEPRSGTTPAFGQFAFPKVGVKRETHTGVRPGPERIRIRGHNATPDFQRKN</sequence>
<feature type="domain" description="Heterokaryon incompatibility" evidence="2">
    <location>
        <begin position="50"/>
        <end position="215"/>
    </location>
</feature>
<feature type="region of interest" description="Disordered" evidence="1">
    <location>
        <begin position="622"/>
        <end position="649"/>
    </location>
</feature>
<dbReference type="AlphaFoldDB" id="J3PDI7"/>
<proteinExistence type="predicted"/>
<evidence type="ECO:0000256" key="1">
    <source>
        <dbReference type="SAM" id="MobiDB-lite"/>
    </source>
</evidence>
<dbReference type="VEuPathDB" id="FungiDB:GGTG_11560"/>
<gene>
    <name evidence="4" type="primary">20352018</name>
    <name evidence="3" type="ORF">GGTG_11560</name>
</gene>
<dbReference type="GeneID" id="20352018"/>
<evidence type="ECO:0000313" key="5">
    <source>
        <dbReference type="Proteomes" id="UP000006039"/>
    </source>
</evidence>
<dbReference type="PANTHER" id="PTHR24148">
    <property type="entry name" value="ANKYRIN REPEAT DOMAIN-CONTAINING PROTEIN 39 HOMOLOG-RELATED"/>
    <property type="match status" value="1"/>
</dbReference>
<dbReference type="Proteomes" id="UP000006039">
    <property type="component" value="Unassembled WGS sequence"/>
</dbReference>
<evidence type="ECO:0000259" key="2">
    <source>
        <dbReference type="Pfam" id="PF06985"/>
    </source>
</evidence>
<dbReference type="STRING" id="644352.J3PDI7"/>
<keyword evidence="5" id="KW-1185">Reference proteome</keyword>